<dbReference type="EMBL" id="MHMA01000006">
    <property type="protein sequence ID" value="OGZ20619.1"/>
    <property type="molecule type" value="Genomic_DNA"/>
</dbReference>
<proteinExistence type="predicted"/>
<dbReference type="GO" id="GO:0009265">
    <property type="term" value="P:2'-deoxyribonucleotide biosynthetic process"/>
    <property type="evidence" value="ECO:0007669"/>
    <property type="project" value="TreeGrafter"/>
</dbReference>
<dbReference type="Proteomes" id="UP000178721">
    <property type="component" value="Unassembled WGS sequence"/>
</dbReference>
<dbReference type="GO" id="GO:0004748">
    <property type="term" value="F:ribonucleoside-diphosphate reductase activity, thioredoxin disulfide as acceptor"/>
    <property type="evidence" value="ECO:0007669"/>
    <property type="project" value="TreeGrafter"/>
</dbReference>
<reference evidence="1 2" key="1">
    <citation type="journal article" date="2016" name="Nat. Commun.">
        <title>Thousands of microbial genomes shed light on interconnected biogeochemical processes in an aquifer system.</title>
        <authorList>
            <person name="Anantharaman K."/>
            <person name="Brown C.T."/>
            <person name="Hug L.A."/>
            <person name="Sharon I."/>
            <person name="Castelle C.J."/>
            <person name="Probst A.J."/>
            <person name="Thomas B.C."/>
            <person name="Singh A."/>
            <person name="Wilkins M.J."/>
            <person name="Karaoz U."/>
            <person name="Brodie E.L."/>
            <person name="Williams K.H."/>
            <person name="Hubbard S.S."/>
            <person name="Banfield J.F."/>
        </authorList>
    </citation>
    <scope>NUCLEOTIDE SEQUENCE [LARGE SCALE GENOMIC DNA]</scope>
</reference>
<name>A0A1G2E4J4_9BACT</name>
<evidence type="ECO:0000313" key="1">
    <source>
        <dbReference type="EMBL" id="OGZ20619.1"/>
    </source>
</evidence>
<dbReference type="GO" id="GO:0008998">
    <property type="term" value="F:ribonucleoside-triphosphate reductase (thioredoxin) activity"/>
    <property type="evidence" value="ECO:0007669"/>
    <property type="project" value="InterPro"/>
</dbReference>
<comment type="caution">
    <text evidence="1">The sequence shown here is derived from an EMBL/GenBank/DDBJ whole genome shotgun (WGS) entry which is preliminary data.</text>
</comment>
<dbReference type="InterPro" id="IPR012833">
    <property type="entry name" value="NrdD"/>
</dbReference>
<dbReference type="GO" id="GO:0006260">
    <property type="term" value="P:DNA replication"/>
    <property type="evidence" value="ECO:0007669"/>
    <property type="project" value="InterPro"/>
</dbReference>
<dbReference type="PANTHER" id="PTHR21075">
    <property type="entry name" value="ANAEROBIC RIBONUCLEOSIDE-TRIPHOSPHATE REDUCTASE"/>
    <property type="match status" value="1"/>
</dbReference>
<dbReference type="Pfam" id="PF13597">
    <property type="entry name" value="NRDD"/>
    <property type="match status" value="1"/>
</dbReference>
<organism evidence="1 2">
    <name type="scientific">Candidatus Nealsonbacteria bacterium RIFCSPHIGHO2_01_FULL_43_31</name>
    <dbReference type="NCBI Taxonomy" id="1801665"/>
    <lineage>
        <taxon>Bacteria</taxon>
        <taxon>Candidatus Nealsoniibacteriota</taxon>
    </lineage>
</organism>
<protein>
    <submittedName>
        <fullName evidence="1">Uncharacterized protein</fullName>
    </submittedName>
</protein>
<dbReference type="AlphaFoldDB" id="A0A1G2E4J4"/>
<evidence type="ECO:0000313" key="2">
    <source>
        <dbReference type="Proteomes" id="UP000178721"/>
    </source>
</evidence>
<sequence length="95" mass="10993">MAEKANCHDCHKDIAILGEELQGGAVLLKYDNKGEKITIFKCQDCFKQSQELKNYQSCEVYSRIVGYLRPVDQWNKGKQAEFKDRKTLEVKKDCC</sequence>
<dbReference type="PANTHER" id="PTHR21075:SF0">
    <property type="entry name" value="ANAEROBIC RIBONUCLEOSIDE-TRIPHOSPHATE REDUCTASE"/>
    <property type="match status" value="1"/>
</dbReference>
<gene>
    <name evidence="1" type="ORF">A2654_00400</name>
</gene>
<accession>A0A1G2E4J4</accession>
<dbReference type="GO" id="GO:0031250">
    <property type="term" value="C:anaerobic ribonucleoside-triphosphate reductase complex"/>
    <property type="evidence" value="ECO:0007669"/>
    <property type="project" value="TreeGrafter"/>
</dbReference>